<evidence type="ECO:0000313" key="3">
    <source>
        <dbReference type="Proteomes" id="UP000606974"/>
    </source>
</evidence>
<keyword evidence="3" id="KW-1185">Reference proteome</keyword>
<protein>
    <submittedName>
        <fullName evidence="2">Uncharacterized protein</fullName>
    </submittedName>
</protein>
<feature type="compositionally biased region" description="Basic residues" evidence="1">
    <location>
        <begin position="37"/>
        <end position="50"/>
    </location>
</feature>
<gene>
    <name evidence="2" type="ORF">GJ744_006475</name>
</gene>
<sequence length="657" mass="72986">MAPVTRRKSASAPIQNDGHEAKTKKTRKSPLSPFKSAIKRRPQPPVRTRRVTFQAEDDDKTVRAHLPTTPHPILHQTQSPPSAEPSAWTSIDWSKRKEQEALMKRAERVLRARNKKNARLPTPPQSPGGGRPSPFHGPEGNEKSAESAEQVLARLDASTEAAKSPREAGFVRPTSRHVDLVRDDIPGELELPATINNILVEPTADIKMEEVCTAFDFLKTQIQRHARKVYGYHAPAKDQALPSFTHLKVKHRELFQYIRYVADGDQYGWDKLIQTGNQRENLVYAIVSRALISYVFDAELFGASPEDHEELLEMCREYLHYDAFVRNGHRAEIISSILLDEAEKYSDSGEPPYAYFSAAIISLERRINLLLQPLRPAKSAASPLLPEVSLHSILQAALKVHLAIRLSGSNGTVYRLQHPHKLQPWDAMNMNCINQRKMDLTVHDGEEPLVKISCFPAVFATVPSGPNLEQFTDPDFVEDWKNTADPDQEDGEGKPLITEYPITLADVVLENTPMADRSGFVSLDQTMRREQLAMSDQAFLELTGINRKKIARINKMAKRTRKAMKGVSVGFATALAGWYLYRCKANIAPALDGLLKKIPAESLLGLVAATATATATTTSSKPTVTVTKPTIMTLTPETVVKGAAAANATPWAGYIRD</sequence>
<feature type="region of interest" description="Disordered" evidence="1">
    <location>
        <begin position="111"/>
        <end position="148"/>
    </location>
</feature>
<name>A0A8H7AVP9_9EURO</name>
<evidence type="ECO:0000256" key="1">
    <source>
        <dbReference type="SAM" id="MobiDB-lite"/>
    </source>
</evidence>
<comment type="caution">
    <text evidence="2">The sequence shown here is derived from an EMBL/GenBank/DDBJ whole genome shotgun (WGS) entry which is preliminary data.</text>
</comment>
<reference evidence="2" key="1">
    <citation type="submission" date="2020-02" db="EMBL/GenBank/DDBJ databases">
        <authorList>
            <person name="Palmer J.M."/>
        </authorList>
    </citation>
    <scope>NUCLEOTIDE SEQUENCE</scope>
    <source>
        <strain evidence="2">EPUS1.4</strain>
        <tissue evidence="2">Thallus</tissue>
    </source>
</reference>
<accession>A0A8H7AVP9</accession>
<dbReference type="Proteomes" id="UP000606974">
    <property type="component" value="Unassembled WGS sequence"/>
</dbReference>
<dbReference type="EMBL" id="JAACFV010000003">
    <property type="protein sequence ID" value="KAF7513861.1"/>
    <property type="molecule type" value="Genomic_DNA"/>
</dbReference>
<proteinExistence type="predicted"/>
<feature type="compositionally biased region" description="Polar residues" evidence="1">
    <location>
        <begin position="75"/>
        <end position="92"/>
    </location>
</feature>
<feature type="region of interest" description="Disordered" evidence="1">
    <location>
        <begin position="1"/>
        <end position="92"/>
    </location>
</feature>
<dbReference type="OrthoDB" id="4159667at2759"/>
<dbReference type="AlphaFoldDB" id="A0A8H7AVP9"/>
<organism evidence="2 3">
    <name type="scientific">Endocarpon pusillum</name>
    <dbReference type="NCBI Taxonomy" id="364733"/>
    <lineage>
        <taxon>Eukaryota</taxon>
        <taxon>Fungi</taxon>
        <taxon>Dikarya</taxon>
        <taxon>Ascomycota</taxon>
        <taxon>Pezizomycotina</taxon>
        <taxon>Eurotiomycetes</taxon>
        <taxon>Chaetothyriomycetidae</taxon>
        <taxon>Verrucariales</taxon>
        <taxon>Verrucariaceae</taxon>
        <taxon>Endocarpon</taxon>
    </lineage>
</organism>
<evidence type="ECO:0000313" key="2">
    <source>
        <dbReference type="EMBL" id="KAF7513861.1"/>
    </source>
</evidence>